<accession>A0A484N453</accession>
<dbReference type="EMBL" id="OOIL02005825">
    <property type="protein sequence ID" value="VFQ96075.1"/>
    <property type="molecule type" value="Genomic_DNA"/>
</dbReference>
<gene>
    <name evidence="1" type="ORF">CCAM_LOCUS37851</name>
</gene>
<proteinExistence type="predicted"/>
<keyword evidence="2" id="KW-1185">Reference proteome</keyword>
<dbReference type="AlphaFoldDB" id="A0A484N453"/>
<evidence type="ECO:0000313" key="2">
    <source>
        <dbReference type="Proteomes" id="UP000595140"/>
    </source>
</evidence>
<protein>
    <submittedName>
        <fullName evidence="1">Uncharacterized protein</fullName>
    </submittedName>
</protein>
<evidence type="ECO:0000313" key="1">
    <source>
        <dbReference type="EMBL" id="VFQ96075.1"/>
    </source>
</evidence>
<organism evidence="1 2">
    <name type="scientific">Cuscuta campestris</name>
    <dbReference type="NCBI Taxonomy" id="132261"/>
    <lineage>
        <taxon>Eukaryota</taxon>
        <taxon>Viridiplantae</taxon>
        <taxon>Streptophyta</taxon>
        <taxon>Embryophyta</taxon>
        <taxon>Tracheophyta</taxon>
        <taxon>Spermatophyta</taxon>
        <taxon>Magnoliopsida</taxon>
        <taxon>eudicotyledons</taxon>
        <taxon>Gunneridae</taxon>
        <taxon>Pentapetalae</taxon>
        <taxon>asterids</taxon>
        <taxon>lamiids</taxon>
        <taxon>Solanales</taxon>
        <taxon>Convolvulaceae</taxon>
        <taxon>Cuscuteae</taxon>
        <taxon>Cuscuta</taxon>
        <taxon>Cuscuta subgen. Grammica</taxon>
        <taxon>Cuscuta sect. Cleistogrammica</taxon>
    </lineage>
</organism>
<sequence>MELKQAKSVTPVATRHAEALRGWQKGSILRNLVSQSTKIGAVTESLAAYSAFFHSTPFYLEKRKNNWGSVSSLLSLDTKR</sequence>
<reference evidence="1 2" key="1">
    <citation type="submission" date="2018-04" db="EMBL/GenBank/DDBJ databases">
        <authorList>
            <person name="Vogel A."/>
        </authorList>
    </citation>
    <scope>NUCLEOTIDE SEQUENCE [LARGE SCALE GENOMIC DNA]</scope>
</reference>
<name>A0A484N453_9ASTE</name>
<dbReference type="Proteomes" id="UP000595140">
    <property type="component" value="Unassembled WGS sequence"/>
</dbReference>